<accession>A0A9W8LUT5</accession>
<comment type="similarity">
    <text evidence="1 5">Belongs to the cyclin family.</text>
</comment>
<dbReference type="InterPro" id="IPR004367">
    <property type="entry name" value="Cyclin_C-dom"/>
</dbReference>
<dbReference type="OrthoDB" id="5590282at2759"/>
<dbReference type="InterPro" id="IPR039361">
    <property type="entry name" value="Cyclin"/>
</dbReference>
<keyword evidence="2" id="KW-0132">Cell division</keyword>
<dbReference type="PROSITE" id="PS00292">
    <property type="entry name" value="CYCLINS"/>
    <property type="match status" value="1"/>
</dbReference>
<proteinExistence type="inferred from homology"/>
<evidence type="ECO:0000259" key="7">
    <source>
        <dbReference type="SMART" id="SM01332"/>
    </source>
</evidence>
<gene>
    <name evidence="8" type="primary">CLB4_3</name>
    <name evidence="8" type="ORF">H4R20_002656</name>
</gene>
<feature type="domain" description="Cyclin-like" evidence="6">
    <location>
        <begin position="257"/>
        <end position="341"/>
    </location>
</feature>
<dbReference type="EMBL" id="JANBUO010000448">
    <property type="protein sequence ID" value="KAJ2804049.1"/>
    <property type="molecule type" value="Genomic_DNA"/>
</dbReference>
<evidence type="ECO:0000313" key="8">
    <source>
        <dbReference type="EMBL" id="KAJ2804049.1"/>
    </source>
</evidence>
<organism evidence="8 9">
    <name type="scientific">Coemansia guatemalensis</name>
    <dbReference type="NCBI Taxonomy" id="2761395"/>
    <lineage>
        <taxon>Eukaryota</taxon>
        <taxon>Fungi</taxon>
        <taxon>Fungi incertae sedis</taxon>
        <taxon>Zoopagomycota</taxon>
        <taxon>Kickxellomycotina</taxon>
        <taxon>Kickxellomycetes</taxon>
        <taxon>Kickxellales</taxon>
        <taxon>Kickxellaceae</taxon>
        <taxon>Coemansia</taxon>
    </lineage>
</organism>
<evidence type="ECO:0000256" key="4">
    <source>
        <dbReference type="ARBA" id="ARBA00023306"/>
    </source>
</evidence>
<dbReference type="SMART" id="SM01332">
    <property type="entry name" value="Cyclin_C"/>
    <property type="match status" value="1"/>
</dbReference>
<dbReference type="GO" id="GO:0051726">
    <property type="term" value="P:regulation of cell cycle"/>
    <property type="evidence" value="ECO:0007669"/>
    <property type="project" value="UniProtKB-ARBA"/>
</dbReference>
<evidence type="ECO:0000313" key="9">
    <source>
        <dbReference type="Proteomes" id="UP001140094"/>
    </source>
</evidence>
<keyword evidence="9" id="KW-1185">Reference proteome</keyword>
<evidence type="ECO:0000259" key="6">
    <source>
        <dbReference type="SMART" id="SM00385"/>
    </source>
</evidence>
<dbReference type="InterPro" id="IPR048258">
    <property type="entry name" value="Cyclins_cyclin-box"/>
</dbReference>
<evidence type="ECO:0000256" key="5">
    <source>
        <dbReference type="RuleBase" id="RU000383"/>
    </source>
</evidence>
<dbReference type="SUPFAM" id="SSF47954">
    <property type="entry name" value="Cyclin-like"/>
    <property type="match status" value="2"/>
</dbReference>
<dbReference type="GO" id="GO:0051301">
    <property type="term" value="P:cell division"/>
    <property type="evidence" value="ECO:0007669"/>
    <property type="project" value="UniProtKB-KW"/>
</dbReference>
<dbReference type="InterPro" id="IPR006671">
    <property type="entry name" value="Cyclin_N"/>
</dbReference>
<protein>
    <submittedName>
        <fullName evidence="8">B-type cyclin</fullName>
    </submittedName>
</protein>
<evidence type="ECO:0000256" key="2">
    <source>
        <dbReference type="ARBA" id="ARBA00022618"/>
    </source>
</evidence>
<dbReference type="InterPro" id="IPR013763">
    <property type="entry name" value="Cyclin-like_dom"/>
</dbReference>
<evidence type="ECO:0000256" key="1">
    <source>
        <dbReference type="ARBA" id="ARBA00008742"/>
    </source>
</evidence>
<dbReference type="AlphaFoldDB" id="A0A9W8LUT5"/>
<dbReference type="FunFam" id="1.10.472.10:FF:000010">
    <property type="entry name" value="G1/S-specific cyclin Cln1"/>
    <property type="match status" value="1"/>
</dbReference>
<name>A0A9W8LUT5_9FUNG</name>
<dbReference type="Pfam" id="PF00134">
    <property type="entry name" value="Cyclin_N"/>
    <property type="match status" value="1"/>
</dbReference>
<reference evidence="8" key="1">
    <citation type="submission" date="2022-07" db="EMBL/GenBank/DDBJ databases">
        <title>Phylogenomic reconstructions and comparative analyses of Kickxellomycotina fungi.</title>
        <authorList>
            <person name="Reynolds N.K."/>
            <person name="Stajich J.E."/>
            <person name="Barry K."/>
            <person name="Grigoriev I.V."/>
            <person name="Crous P."/>
            <person name="Smith M.E."/>
        </authorList>
    </citation>
    <scope>NUCLEOTIDE SEQUENCE</scope>
    <source>
        <strain evidence="8">NRRL 1565</strain>
    </source>
</reference>
<keyword evidence="4" id="KW-0131">Cell cycle</keyword>
<dbReference type="Pfam" id="PF02984">
    <property type="entry name" value="Cyclin_C"/>
    <property type="match status" value="1"/>
</dbReference>
<feature type="domain" description="Cyclin C-terminal" evidence="7">
    <location>
        <begin position="350"/>
        <end position="464"/>
    </location>
</feature>
<evidence type="ECO:0000256" key="3">
    <source>
        <dbReference type="ARBA" id="ARBA00023127"/>
    </source>
</evidence>
<dbReference type="SMART" id="SM00385">
    <property type="entry name" value="CYCLIN"/>
    <property type="match status" value="2"/>
</dbReference>
<comment type="caution">
    <text evidence="8">The sequence shown here is derived from an EMBL/GenBank/DDBJ whole genome shotgun (WGS) entry which is preliminary data.</text>
</comment>
<dbReference type="PANTHER" id="PTHR10177">
    <property type="entry name" value="CYCLINS"/>
    <property type="match status" value="1"/>
</dbReference>
<dbReference type="Proteomes" id="UP001140094">
    <property type="component" value="Unassembled WGS sequence"/>
</dbReference>
<sequence length="492" mass="53307">MSIFRVVVKFVNRKNLRVRTLVSAAAASASTTAAPTVTPTRPASAANAVPVFLPVAFTARALCDSPSTNAAGKSILAVTPATLCTPFSQNASVTPTPSVAFCTPDLSSTPAAQVLPVELLFPEKSASSDEAMVSAASVAQSASAVTDVPAQTVVANKRASVASTVTMVAPKTYKFVPTSATDYALEHTGLIGEQPISHAEILEFEADASPSSHSLVTDLNDDIFGYVRELELKLTPDADYIERQPALSWRSRSSLVEWLVMEHRRLDLLPETLHLCVNLVDRFLSAYAVKSAEVVIIGVVCLFVAAKYEEPQYLLMADIVELFGGRIDKSVFVAFERHILELLGYDLGWTGPLSYLERISTADKRDTSIRTLAIYLAEESLIGPCFVGVPSSKVAATCYFLSLRLLGRGPWTRGHAYYSGYFESELISLASDLIKLLPMPRRNRAVYDKYARKRYLFASEFVQVLLKDHSPQTLLCSQGSDYSAGASAKSAI</sequence>
<dbReference type="Gene3D" id="1.10.472.10">
    <property type="entry name" value="Cyclin-like"/>
    <property type="match status" value="2"/>
</dbReference>
<dbReference type="InterPro" id="IPR036915">
    <property type="entry name" value="Cyclin-like_sf"/>
</dbReference>
<dbReference type="GO" id="GO:0019887">
    <property type="term" value="F:protein kinase regulator activity"/>
    <property type="evidence" value="ECO:0007669"/>
    <property type="project" value="UniProtKB-ARBA"/>
</dbReference>
<feature type="domain" description="Cyclin-like" evidence="6">
    <location>
        <begin position="354"/>
        <end position="435"/>
    </location>
</feature>
<keyword evidence="3 5" id="KW-0195">Cyclin</keyword>